<evidence type="ECO:0000313" key="1">
    <source>
        <dbReference type="EMBL" id="GJT29652.1"/>
    </source>
</evidence>
<proteinExistence type="predicted"/>
<evidence type="ECO:0000313" key="2">
    <source>
        <dbReference type="Proteomes" id="UP001151760"/>
    </source>
</evidence>
<dbReference type="Proteomes" id="UP001151760">
    <property type="component" value="Unassembled WGS sequence"/>
</dbReference>
<dbReference type="EMBL" id="BQNB010014560">
    <property type="protein sequence ID" value="GJT29652.1"/>
    <property type="molecule type" value="Genomic_DNA"/>
</dbReference>
<keyword evidence="2" id="KW-1185">Reference proteome</keyword>
<sequence length="373" mass="42642">MSQAPVQFPLKSILSAILGMSSIIQLQQEMQKIMDLQSIKDCWGTRSNQKKTTRKDRVPDNQHNYVQHTILCANVSVCSAEDCEDQIITLESVLDSVVTVWLRVETRMKITREKKAHEKIEAILCLTKPYICRCTLLQVVLRTWMKSSEGWWLETSLLEIAQEQVYAARATLRVHDDSNHIQFPSFKLLDEDSDEVIKLTVLAAGDPLVEINSDVCKIITERTVFYHIREKAKSLPSLAPKSTTEYLEYEETLNLIRKRTHERQLALNDNTESLKLIDDSNPCEESIEPDGPTSSIILNGDTIFKHIRKKAKSFPRVDEIKSLSTKSYNINSDFDFDLFADAKSNIVQKENVLIIDSDVCETHSKTSLHKRSN</sequence>
<protein>
    <submittedName>
        <fullName evidence="1">Uncharacterized protein</fullName>
    </submittedName>
</protein>
<reference evidence="1" key="1">
    <citation type="journal article" date="2022" name="Int. J. Mol. Sci.">
        <title>Draft Genome of Tanacetum Coccineum: Genomic Comparison of Closely Related Tanacetum-Family Plants.</title>
        <authorList>
            <person name="Yamashiro T."/>
            <person name="Shiraishi A."/>
            <person name="Nakayama K."/>
            <person name="Satake H."/>
        </authorList>
    </citation>
    <scope>NUCLEOTIDE SEQUENCE</scope>
</reference>
<name>A0ABQ5CT46_9ASTR</name>
<comment type="caution">
    <text evidence="1">The sequence shown here is derived from an EMBL/GenBank/DDBJ whole genome shotgun (WGS) entry which is preliminary data.</text>
</comment>
<gene>
    <name evidence="1" type="ORF">Tco_0909927</name>
</gene>
<accession>A0ABQ5CT46</accession>
<reference evidence="1" key="2">
    <citation type="submission" date="2022-01" db="EMBL/GenBank/DDBJ databases">
        <authorList>
            <person name="Yamashiro T."/>
            <person name="Shiraishi A."/>
            <person name="Satake H."/>
            <person name="Nakayama K."/>
        </authorList>
    </citation>
    <scope>NUCLEOTIDE SEQUENCE</scope>
</reference>
<organism evidence="1 2">
    <name type="scientific">Tanacetum coccineum</name>
    <dbReference type="NCBI Taxonomy" id="301880"/>
    <lineage>
        <taxon>Eukaryota</taxon>
        <taxon>Viridiplantae</taxon>
        <taxon>Streptophyta</taxon>
        <taxon>Embryophyta</taxon>
        <taxon>Tracheophyta</taxon>
        <taxon>Spermatophyta</taxon>
        <taxon>Magnoliopsida</taxon>
        <taxon>eudicotyledons</taxon>
        <taxon>Gunneridae</taxon>
        <taxon>Pentapetalae</taxon>
        <taxon>asterids</taxon>
        <taxon>campanulids</taxon>
        <taxon>Asterales</taxon>
        <taxon>Asteraceae</taxon>
        <taxon>Asteroideae</taxon>
        <taxon>Anthemideae</taxon>
        <taxon>Anthemidinae</taxon>
        <taxon>Tanacetum</taxon>
    </lineage>
</organism>